<proteinExistence type="predicted"/>
<dbReference type="EMBL" id="CP002349">
    <property type="protein sequence ID" value="ADR21270.1"/>
    <property type="molecule type" value="Genomic_DNA"/>
</dbReference>
<dbReference type="HOGENOM" id="CLU_104086_0_0_10"/>
<accession>E4TLE9</accession>
<dbReference type="Proteomes" id="UP000008720">
    <property type="component" value="Chromosome"/>
</dbReference>
<dbReference type="AlphaFoldDB" id="E4TLE9"/>
<protein>
    <recommendedName>
        <fullName evidence="3">DUF2064 domain-containing protein</fullName>
    </recommendedName>
</protein>
<reference evidence="1 2" key="1">
    <citation type="journal article" date="2011" name="Stand. Genomic Sci.">
        <title>Complete genome sequence of Marivirga tractuosa type strain (H-43).</title>
        <authorList>
            <person name="Pagani I."/>
            <person name="Chertkov O."/>
            <person name="Lapidus A."/>
            <person name="Lucas S."/>
            <person name="Del Rio T.G."/>
            <person name="Tice H."/>
            <person name="Copeland A."/>
            <person name="Cheng J.F."/>
            <person name="Nolan M."/>
            <person name="Saunders E."/>
            <person name="Pitluck S."/>
            <person name="Held B."/>
            <person name="Goodwin L."/>
            <person name="Liolios K."/>
            <person name="Ovchinikova G."/>
            <person name="Ivanova N."/>
            <person name="Mavromatis K."/>
            <person name="Pati A."/>
            <person name="Chen A."/>
            <person name="Palaniappan K."/>
            <person name="Land M."/>
            <person name="Hauser L."/>
            <person name="Jeffries C.D."/>
            <person name="Detter J.C."/>
            <person name="Han C."/>
            <person name="Tapia R."/>
            <person name="Ngatchou-Djao O.D."/>
            <person name="Rohde M."/>
            <person name="Goker M."/>
            <person name="Spring S."/>
            <person name="Sikorski J."/>
            <person name="Woyke T."/>
            <person name="Bristow J."/>
            <person name="Eisen J.A."/>
            <person name="Markowitz V."/>
            <person name="Hugenholtz P."/>
            <person name="Klenk H.P."/>
            <person name="Kyrpides N.C."/>
        </authorList>
    </citation>
    <scope>NUCLEOTIDE SEQUENCE [LARGE SCALE GENOMIC DNA]</scope>
    <source>
        <strain evidence="2">ATCC 23168 / DSM 4126 / NBRC 15989 / NCIMB 1408 / VKM B-1430 / H-43</strain>
    </source>
</reference>
<dbReference type="InterPro" id="IPR029044">
    <property type="entry name" value="Nucleotide-diphossugar_trans"/>
</dbReference>
<dbReference type="Gene3D" id="3.90.550.10">
    <property type="entry name" value="Spore Coat Polysaccharide Biosynthesis Protein SpsA, Chain A"/>
    <property type="match status" value="1"/>
</dbReference>
<organism evidence="1 2">
    <name type="scientific">Marivirga tractuosa (strain ATCC 23168 / DSM 4126 / NBRC 15989 / NCIMB 1408 / VKM B-1430 / H-43)</name>
    <name type="common">Microscilla tractuosa</name>
    <name type="synonym">Flexibacter tractuosus</name>
    <dbReference type="NCBI Taxonomy" id="643867"/>
    <lineage>
        <taxon>Bacteria</taxon>
        <taxon>Pseudomonadati</taxon>
        <taxon>Bacteroidota</taxon>
        <taxon>Cytophagia</taxon>
        <taxon>Cytophagales</taxon>
        <taxon>Marivirgaceae</taxon>
        <taxon>Marivirga</taxon>
    </lineage>
</organism>
<dbReference type="Pfam" id="PF09837">
    <property type="entry name" value="DUF2064"/>
    <property type="match status" value="1"/>
</dbReference>
<dbReference type="eggNOG" id="COG3222">
    <property type="taxonomic scope" value="Bacteria"/>
</dbReference>
<evidence type="ECO:0000313" key="2">
    <source>
        <dbReference type="Proteomes" id="UP000008720"/>
    </source>
</evidence>
<keyword evidence="2" id="KW-1185">Reference proteome</keyword>
<name>E4TLE9_MARTH</name>
<sequence>MEYNKDIALIFFSRTSVDEAKYKFWFKGKTKNLHAASLLINKAESSIQKSGIPVYHFHEQNQKGDTFGERIANAYQEVFDMGYEQVISVGNDCPDLEHINWKQISINLSKGKSVLGPDARGGAYLIGIQRKYFDKSKFETLSWQKNILYQELSLLCEQCTDLVELNQYRDINTFYDIQLLYKEKIVDGKFLKLIAQLLQSYKGFSRNLSITAHDFFIFKDSPLRAPPIQ</sequence>
<dbReference type="OrthoDB" id="9798250at2"/>
<evidence type="ECO:0000313" key="1">
    <source>
        <dbReference type="EMBL" id="ADR21270.1"/>
    </source>
</evidence>
<dbReference type="STRING" id="643867.Ftrac_1279"/>
<dbReference type="SUPFAM" id="SSF53448">
    <property type="entry name" value="Nucleotide-diphospho-sugar transferases"/>
    <property type="match status" value="1"/>
</dbReference>
<dbReference type="PANTHER" id="PTHR36529:SF1">
    <property type="entry name" value="GLYCOSYLTRANSFERASE"/>
    <property type="match status" value="1"/>
</dbReference>
<dbReference type="KEGG" id="mtt:Ftrac_1279"/>
<dbReference type="InterPro" id="IPR018641">
    <property type="entry name" value="Trfase_1_rSAM/seldom-assoc"/>
</dbReference>
<dbReference type="PANTHER" id="PTHR36529">
    <property type="entry name" value="SLL1095 PROTEIN"/>
    <property type="match status" value="1"/>
</dbReference>
<evidence type="ECO:0008006" key="3">
    <source>
        <dbReference type="Google" id="ProtNLM"/>
    </source>
</evidence>
<dbReference type="RefSeq" id="WP_013453419.1">
    <property type="nucleotide sequence ID" value="NC_014759.1"/>
</dbReference>
<gene>
    <name evidence="1" type="ordered locus">Ftrac_1279</name>
</gene>